<name>A0A5E4AHZ0_MARMO</name>
<proteinExistence type="predicted"/>
<sequence>MAVGGASRDRRTRSQVPKPPVHEGVGFTTMRTVTRWRILVRKQEAHPAACGENVTVLRDLQGRHDPRRQRLLWRKVEEVWENCSIRVSLPTVKQESQGQQGSIWEGPRGCVETGGCGGEASVEGSHGGLEGNLRGLQWELLAGRGASEPRPSEGQAGKAGAMVGTGLPAVAPPSGSGGLSCHQPHLVAQPSQPLLLPPFKWLLTAPWACRPPPALRLLLVWVSPRMDSSSVRPPCRASLT</sequence>
<keyword evidence="4" id="KW-1185">Reference proteome</keyword>
<organism evidence="3 4">
    <name type="scientific">Marmota monax</name>
    <name type="common">Woodchuck</name>
    <dbReference type="NCBI Taxonomy" id="9995"/>
    <lineage>
        <taxon>Eukaryota</taxon>
        <taxon>Metazoa</taxon>
        <taxon>Chordata</taxon>
        <taxon>Craniata</taxon>
        <taxon>Vertebrata</taxon>
        <taxon>Euteleostomi</taxon>
        <taxon>Mammalia</taxon>
        <taxon>Eutheria</taxon>
        <taxon>Euarchontoglires</taxon>
        <taxon>Glires</taxon>
        <taxon>Rodentia</taxon>
        <taxon>Sciuromorpha</taxon>
        <taxon>Sciuridae</taxon>
        <taxon>Xerinae</taxon>
        <taxon>Marmotini</taxon>
        <taxon>Marmota</taxon>
    </lineage>
</organism>
<evidence type="ECO:0000313" key="2">
    <source>
        <dbReference type="EMBL" id="KAF7464147.1"/>
    </source>
</evidence>
<reference evidence="2" key="2">
    <citation type="submission" date="2020-08" db="EMBL/GenBank/DDBJ databases">
        <authorList>
            <person name="Shumante A."/>
            <person name="Zimin A.V."/>
            <person name="Puiu D."/>
            <person name="Salzberg S.L."/>
        </authorList>
    </citation>
    <scope>NUCLEOTIDE SEQUENCE</scope>
    <source>
        <strain evidence="2">WC2-LM</strain>
        <tissue evidence="2">Liver</tissue>
    </source>
</reference>
<evidence type="ECO:0000313" key="3">
    <source>
        <dbReference type="EMBL" id="VTJ56997.1"/>
    </source>
</evidence>
<dbReference type="EMBL" id="WJEC01008067">
    <property type="protein sequence ID" value="KAF7464147.1"/>
    <property type="molecule type" value="Genomic_DNA"/>
</dbReference>
<protein>
    <submittedName>
        <fullName evidence="3">Uncharacterized protein</fullName>
    </submittedName>
</protein>
<evidence type="ECO:0000256" key="1">
    <source>
        <dbReference type="SAM" id="MobiDB-lite"/>
    </source>
</evidence>
<reference evidence="3 4" key="1">
    <citation type="submission" date="2019-04" db="EMBL/GenBank/DDBJ databases">
        <authorList>
            <person name="Alioto T."/>
            <person name="Alioto T."/>
        </authorList>
    </citation>
    <scope>NUCLEOTIDE SEQUENCE [LARGE SCALE GENOMIC DNA]</scope>
</reference>
<dbReference type="AlphaFoldDB" id="A0A5E4AHZ0"/>
<dbReference type="EMBL" id="CABDUW010000073">
    <property type="protein sequence ID" value="VTJ56997.1"/>
    <property type="molecule type" value="Genomic_DNA"/>
</dbReference>
<gene>
    <name evidence="2" type="ORF">GHT09_007669</name>
    <name evidence="3" type="ORF">MONAX_5E013816</name>
</gene>
<feature type="region of interest" description="Disordered" evidence="1">
    <location>
        <begin position="1"/>
        <end position="25"/>
    </location>
</feature>
<dbReference type="Proteomes" id="UP000662637">
    <property type="component" value="Unassembled WGS sequence"/>
</dbReference>
<dbReference type="Proteomes" id="UP000335636">
    <property type="component" value="Unassembled WGS sequence"/>
</dbReference>
<evidence type="ECO:0000313" key="4">
    <source>
        <dbReference type="Proteomes" id="UP000335636"/>
    </source>
</evidence>
<accession>A0A5E4AHZ0</accession>